<comment type="caution">
    <text evidence="1">The sequence shown here is derived from an EMBL/GenBank/DDBJ whole genome shotgun (WGS) entry which is preliminary data.</text>
</comment>
<name>A0ACB8IJA0_CITSI</name>
<sequence length="1272" mass="146777">MKLISWNVRGLGKARTFREIQQMVQEHRPQILFLCETKMMPKQMQNTTRRLQFQNSFEVSQKGLGGGLVMMWTSEVTLEVKSFSNHHVDAVVHSENGIYWRCTGIYGHPESDQKRHTWELLRRLAALTSLPWLCFCDFNEVLNLNEKLGGKEKSVSRVNDFRETIRDCELRDLGYSGYPFTWSNKRAGSHIIEERLDRFLCDSSWGNYFKEKAAVHLVSWSSDHTPILMEVLEKGKGKRYMRRTFHRVHYEDMWSPYEKCREIVKHEWKDGSCWTKNNPVELFRRKSKESLANLKIWSNQEFNGRDKKLKQLKNNLKKMKNQFSHFDNREEMQRIENQIDNILIDEEIFWKQRSRADWLKEGDRNTKFFHAKASARKRKNRTSGLEDENGKWIEEDDKVEQLICDYFTHIFTMTNPSQSQLNTTLATVPAKLTEDMRKFMDQPFTEEEVERALAQMCPTKAPGPDGLPAAFFHKHWSSVKEGVFKTSLHILNEGGNLAPLNHTFIALIQKTQKPRKVSEFRPISLCNDIYRIVSKTMANRLKQILDDIISPMQSAFVPSRLITDNVIIAYECLNKIRQSKGKMEGLVALKLDISKAYDRIEWDFVKGVMQKLGFPKKWINLAMNCISTASFSVLINGVAKGLIHPQRGLRQGCPLSPYLFIMCAEVVSNMLVHAENQNLVHGLRFSKNISVTHILFADDSLIFSRASSFDYKNLKRLFDCYTVASGQVFNYEKSSMFFSSNTSSSHVEEIRGIFALNVVSKHEKYLGLPSMVGRKKTSFFNDIKLRLLNKLSSWESKFFSSWGKEVLIKAVAQAVPAYAMSVFKIPHSFCDDIEKAIARFWWGSFETKRNIHWTRWERLCHAKIRGGLGFRDFSSFNQVLIAKQGWRILQHPDSLMAKILKAKYFKHTGFMDAKLGSHPSFVWRSILWGRQLPSLAPYPELPPESVVADLIDARHQWKEDMSGYQLAVKLKFQNYPSCSDATKSRWEVIWATDLPEKVKIFIWRAAKNLLPTVGNLWRRRVVKDHFCQSCNCRGEDVFHALIECRAAKRVWKLTEFYEDAIWYSRNRLGFEGKEEDPKKSAARAIAMVESYRRIKIPNEQTSLGHSKISQLEWANPPKGCYKVNVDAAINVSNQNAGLGVVIRNSMGKVVAAAVQGAPYRGDVACMEAEAVLFGIQSAQQAAVFPIIIESDSKEVVDLSLKKKISKTEIEWKIAKIQANLENQNLSSLSYVPRRCNSIAHSIAKIALGFESQVFWLENFPEQIRCTLAKFIN</sequence>
<evidence type="ECO:0000313" key="1">
    <source>
        <dbReference type="EMBL" id="KAH9696985.1"/>
    </source>
</evidence>
<reference evidence="2" key="1">
    <citation type="journal article" date="2023" name="Hortic. Res.">
        <title>A chromosome-level phased genome enabling allele-level studies in sweet orange: a case study on citrus Huanglongbing tolerance.</title>
        <authorList>
            <person name="Wu B."/>
            <person name="Yu Q."/>
            <person name="Deng Z."/>
            <person name="Duan Y."/>
            <person name="Luo F."/>
            <person name="Gmitter F. Jr."/>
        </authorList>
    </citation>
    <scope>NUCLEOTIDE SEQUENCE [LARGE SCALE GENOMIC DNA]</scope>
    <source>
        <strain evidence="2">cv. Valencia</strain>
    </source>
</reference>
<accession>A0ACB8IJA0</accession>
<evidence type="ECO:0000313" key="2">
    <source>
        <dbReference type="Proteomes" id="UP000829398"/>
    </source>
</evidence>
<gene>
    <name evidence="1" type="ORF">KPL71_023418</name>
</gene>
<protein>
    <submittedName>
        <fullName evidence="1">Reverse transcriptase domain-containing protein</fullName>
    </submittedName>
</protein>
<keyword evidence="1" id="KW-0548">Nucleotidyltransferase</keyword>
<dbReference type="EMBL" id="CM039177">
    <property type="protein sequence ID" value="KAH9696985.1"/>
    <property type="molecule type" value="Genomic_DNA"/>
</dbReference>
<proteinExistence type="predicted"/>
<dbReference type="Proteomes" id="UP000829398">
    <property type="component" value="Chromosome 8"/>
</dbReference>
<organism evidence="1 2">
    <name type="scientific">Citrus sinensis</name>
    <name type="common">Sweet orange</name>
    <name type="synonym">Citrus aurantium var. sinensis</name>
    <dbReference type="NCBI Taxonomy" id="2711"/>
    <lineage>
        <taxon>Eukaryota</taxon>
        <taxon>Viridiplantae</taxon>
        <taxon>Streptophyta</taxon>
        <taxon>Embryophyta</taxon>
        <taxon>Tracheophyta</taxon>
        <taxon>Spermatophyta</taxon>
        <taxon>Magnoliopsida</taxon>
        <taxon>eudicotyledons</taxon>
        <taxon>Gunneridae</taxon>
        <taxon>Pentapetalae</taxon>
        <taxon>rosids</taxon>
        <taxon>malvids</taxon>
        <taxon>Sapindales</taxon>
        <taxon>Rutaceae</taxon>
        <taxon>Aurantioideae</taxon>
        <taxon>Citrus</taxon>
    </lineage>
</organism>
<keyword evidence="1" id="KW-0695">RNA-directed DNA polymerase</keyword>
<keyword evidence="2" id="KW-1185">Reference proteome</keyword>
<keyword evidence="1" id="KW-0808">Transferase</keyword>